<reference evidence="2" key="1">
    <citation type="submission" date="2021-03" db="EMBL/GenBank/DDBJ databases">
        <title>Genomic Encyclopedia of Type Strains, Phase IV (KMG-IV): sequencing the most valuable type-strain genomes for metagenomic binning, comparative biology and taxonomic classification.</title>
        <authorList>
            <person name="Goeker M."/>
        </authorList>
    </citation>
    <scope>NUCLEOTIDE SEQUENCE</scope>
    <source>
        <strain evidence="2">DSM 15523</strain>
        <strain evidence="3 5">DSM 16476</strain>
    </source>
</reference>
<dbReference type="OrthoDB" id="7875125at2"/>
<accession>A0A9X1C9D6</accession>
<keyword evidence="1" id="KW-0472">Membrane</keyword>
<evidence type="ECO:0000313" key="4">
    <source>
        <dbReference type="Proteomes" id="UP001138672"/>
    </source>
</evidence>
<evidence type="ECO:0000313" key="3">
    <source>
        <dbReference type="EMBL" id="MDQ0335602.1"/>
    </source>
</evidence>
<feature type="transmembrane region" description="Helical" evidence="1">
    <location>
        <begin position="75"/>
        <end position="101"/>
    </location>
</feature>
<comment type="caution">
    <text evidence="2">The sequence shown here is derived from an EMBL/GenBank/DDBJ whole genome shotgun (WGS) entry which is preliminary data.</text>
</comment>
<evidence type="ECO:0000313" key="2">
    <source>
        <dbReference type="EMBL" id="MBP1840003.1"/>
    </source>
</evidence>
<proteinExistence type="predicted"/>
<dbReference type="Proteomes" id="UP001231587">
    <property type="component" value="Unassembled WGS sequence"/>
</dbReference>
<dbReference type="Proteomes" id="UP001138672">
    <property type="component" value="Unassembled WGS sequence"/>
</dbReference>
<gene>
    <name evidence="2" type="ORF">J2Z56_001927</name>
    <name evidence="3" type="ORF">J2Z57_002050</name>
</gene>
<evidence type="ECO:0000313" key="5">
    <source>
        <dbReference type="Proteomes" id="UP001231587"/>
    </source>
</evidence>
<dbReference type="RefSeq" id="WP_069727787.1">
    <property type="nucleotide sequence ID" value="NZ_JAGGJQ010000004.1"/>
</dbReference>
<name>A0A9X1C9D6_9FLAO</name>
<dbReference type="EMBL" id="JAUSUU010000005">
    <property type="protein sequence ID" value="MDQ0335602.1"/>
    <property type="molecule type" value="Genomic_DNA"/>
</dbReference>
<organism evidence="2 4">
    <name type="scientific">Formosa algae</name>
    <dbReference type="NCBI Taxonomy" id="225843"/>
    <lineage>
        <taxon>Bacteria</taxon>
        <taxon>Pseudomonadati</taxon>
        <taxon>Bacteroidota</taxon>
        <taxon>Flavobacteriia</taxon>
        <taxon>Flavobacteriales</taxon>
        <taxon>Flavobacteriaceae</taxon>
        <taxon>Formosa</taxon>
    </lineage>
</organism>
<keyword evidence="1" id="KW-1133">Transmembrane helix</keyword>
<dbReference type="AlphaFoldDB" id="A0A9X1C9D6"/>
<sequence>MQTLIHFFKSLIQACPYTLMGKHCKDVLKGKSKQQSTPKLKSIKQGMKMGRNIALVGVFCPFLWISVLSGASTDFIILNVIHSGIIVCLGLVVIGVNYLILYMHTRTVK</sequence>
<keyword evidence="5" id="KW-1185">Reference proteome</keyword>
<keyword evidence="1" id="KW-0812">Transmembrane</keyword>
<dbReference type="EMBL" id="JAGGJQ010000004">
    <property type="protein sequence ID" value="MBP1840003.1"/>
    <property type="molecule type" value="Genomic_DNA"/>
</dbReference>
<protein>
    <submittedName>
        <fullName evidence="2">Uncharacterized protein</fullName>
    </submittedName>
</protein>
<feature type="transmembrane region" description="Helical" evidence="1">
    <location>
        <begin position="49"/>
        <end position="69"/>
    </location>
</feature>
<evidence type="ECO:0000256" key="1">
    <source>
        <dbReference type="SAM" id="Phobius"/>
    </source>
</evidence>